<evidence type="ECO:0000256" key="2">
    <source>
        <dbReference type="ARBA" id="ARBA00008537"/>
    </source>
</evidence>
<keyword evidence="7 8" id="KW-0472">Membrane</keyword>
<keyword evidence="3" id="KW-0813">Transport</keyword>
<dbReference type="Proteomes" id="UP000614261">
    <property type="component" value="Unassembled WGS sequence"/>
</dbReference>
<feature type="transmembrane region" description="Helical" evidence="8">
    <location>
        <begin position="139"/>
        <end position="158"/>
    </location>
</feature>
<feature type="transmembrane region" description="Helical" evidence="8">
    <location>
        <begin position="53"/>
        <end position="74"/>
    </location>
</feature>
<comment type="subcellular location">
    <subcellularLocation>
        <location evidence="1">Cell membrane</location>
        <topology evidence="1">Multi-pass membrane protein</topology>
    </subcellularLocation>
</comment>
<comment type="caution">
    <text evidence="10">The sequence shown here is derived from an EMBL/GenBank/DDBJ whole genome shotgun (WGS) entry which is preliminary data.</text>
</comment>
<gene>
    <name evidence="10" type="ORF">GCM10010833_21010</name>
</gene>
<evidence type="ECO:0000313" key="10">
    <source>
        <dbReference type="EMBL" id="GGB65615.1"/>
    </source>
</evidence>
<accession>A0ABQ1JFY4</accession>
<feature type="transmembrane region" description="Helical" evidence="8">
    <location>
        <begin position="304"/>
        <end position="327"/>
    </location>
</feature>
<evidence type="ECO:0000256" key="6">
    <source>
        <dbReference type="ARBA" id="ARBA00022989"/>
    </source>
</evidence>
<evidence type="ECO:0000256" key="7">
    <source>
        <dbReference type="ARBA" id="ARBA00023136"/>
    </source>
</evidence>
<protein>
    <submittedName>
        <fullName evidence="10">MFS transporter</fullName>
    </submittedName>
</protein>
<dbReference type="PANTHER" id="PTHR42718:SF9">
    <property type="entry name" value="MAJOR FACILITATOR SUPERFAMILY MULTIDRUG TRANSPORTER MFSC"/>
    <property type="match status" value="1"/>
</dbReference>
<feature type="transmembrane region" description="Helical" evidence="8">
    <location>
        <begin position="234"/>
        <end position="251"/>
    </location>
</feature>
<feature type="transmembrane region" description="Helical" evidence="8">
    <location>
        <begin position="486"/>
        <end position="504"/>
    </location>
</feature>
<evidence type="ECO:0000256" key="8">
    <source>
        <dbReference type="SAM" id="Phobius"/>
    </source>
</evidence>
<dbReference type="PROSITE" id="PS50850">
    <property type="entry name" value="MFS"/>
    <property type="match status" value="1"/>
</dbReference>
<dbReference type="PANTHER" id="PTHR42718">
    <property type="entry name" value="MAJOR FACILITATOR SUPERFAMILY MULTIDRUG TRANSPORTER MFSC"/>
    <property type="match status" value="1"/>
</dbReference>
<dbReference type="InterPro" id="IPR036259">
    <property type="entry name" value="MFS_trans_sf"/>
</dbReference>
<feature type="transmembrane region" description="Helical" evidence="8">
    <location>
        <begin position="271"/>
        <end position="292"/>
    </location>
</feature>
<dbReference type="EMBL" id="BMGD01000003">
    <property type="protein sequence ID" value="GGB65615.1"/>
    <property type="molecule type" value="Genomic_DNA"/>
</dbReference>
<keyword evidence="4" id="KW-1003">Cell membrane</keyword>
<dbReference type="Gene3D" id="1.20.1250.20">
    <property type="entry name" value="MFS general substrate transporter like domains"/>
    <property type="match status" value="1"/>
</dbReference>
<evidence type="ECO:0000256" key="3">
    <source>
        <dbReference type="ARBA" id="ARBA00022448"/>
    </source>
</evidence>
<dbReference type="InterPro" id="IPR011701">
    <property type="entry name" value="MFS"/>
</dbReference>
<feature type="transmembrane region" description="Helical" evidence="8">
    <location>
        <begin position="202"/>
        <end position="222"/>
    </location>
</feature>
<feature type="domain" description="Major facilitator superfamily (MFS) profile" evidence="9">
    <location>
        <begin position="16"/>
        <end position="509"/>
    </location>
</feature>
<proteinExistence type="inferred from homology"/>
<evidence type="ECO:0000313" key="11">
    <source>
        <dbReference type="Proteomes" id="UP000614261"/>
    </source>
</evidence>
<dbReference type="Pfam" id="PF07690">
    <property type="entry name" value="MFS_1"/>
    <property type="match status" value="1"/>
</dbReference>
<name>A0ABQ1JFY4_9SPHN</name>
<feature type="transmembrane region" description="Helical" evidence="8">
    <location>
        <begin position="12"/>
        <end position="33"/>
    </location>
</feature>
<evidence type="ECO:0000256" key="1">
    <source>
        <dbReference type="ARBA" id="ARBA00004651"/>
    </source>
</evidence>
<keyword evidence="6 8" id="KW-1133">Transmembrane helix</keyword>
<dbReference type="NCBIfam" id="TIGR00711">
    <property type="entry name" value="efflux_EmrB"/>
    <property type="match status" value="1"/>
</dbReference>
<evidence type="ECO:0000256" key="4">
    <source>
        <dbReference type="ARBA" id="ARBA00022475"/>
    </source>
</evidence>
<dbReference type="InterPro" id="IPR004638">
    <property type="entry name" value="EmrB-like"/>
</dbReference>
<feature type="transmembrane region" description="Helical" evidence="8">
    <location>
        <begin position="339"/>
        <end position="357"/>
    </location>
</feature>
<feature type="transmembrane region" description="Helical" evidence="8">
    <location>
        <begin position="111"/>
        <end position="132"/>
    </location>
</feature>
<reference evidence="11" key="1">
    <citation type="journal article" date="2019" name="Int. J. Syst. Evol. Microbiol.">
        <title>The Global Catalogue of Microorganisms (GCM) 10K type strain sequencing project: providing services to taxonomists for standard genome sequencing and annotation.</title>
        <authorList>
            <consortium name="The Broad Institute Genomics Platform"/>
            <consortium name="The Broad Institute Genome Sequencing Center for Infectious Disease"/>
            <person name="Wu L."/>
            <person name="Ma J."/>
        </authorList>
    </citation>
    <scope>NUCLEOTIDE SEQUENCE [LARGE SCALE GENOMIC DNA]</scope>
    <source>
        <strain evidence="11">CGMCC 1.12851</strain>
    </source>
</reference>
<evidence type="ECO:0000259" key="9">
    <source>
        <dbReference type="PROSITE" id="PS50850"/>
    </source>
</evidence>
<feature type="transmembrane region" description="Helical" evidence="8">
    <location>
        <begin position="81"/>
        <end position="99"/>
    </location>
</feature>
<dbReference type="Gene3D" id="1.20.1720.10">
    <property type="entry name" value="Multidrug resistance protein D"/>
    <property type="match status" value="1"/>
</dbReference>
<feature type="transmembrane region" description="Helical" evidence="8">
    <location>
        <begin position="170"/>
        <end position="190"/>
    </location>
</feature>
<sequence length="517" mass="55462">MSQTETLSYRILPWIGFLCMSLGMFMAILDIQIVATSLPAIQQALGMTPDEMIWVQTAYLTAEIVAIPLTGYLTAKMGMRWLFVCAVSVFTLASAGCGQSDSYEMLIGWRIVQGFAGGTLIPAVFSAVFLLFPPRSQGLATTIAGVAAVFAPSVGPIVGGWLTETYSWHWLFRINIVPGILAAIGAALTLRGAASNARSERSIDLVALLLLAAGLTALQIGLKDAPSLGWLSPWVAALLIGFAACAVWFVWRTWRSASPLVELRCFRDRNFAVGCGLSFILGAGLFGSTYLMPFFLGLVREHNALRIGEIMLVTGIAQLLAAPLAVYLEQRVGARTLSLFGFVLFAGGLLASTGQSAETDFAEMLWPQIMRGVATMFCLLPPTRIALGYLSTDKVADGSGLFNLMRNLGGAIGLALIDTTIFSRAATYGADIAAKLQAGSVETAVKIGIPRDAFLEQIGTPPDEFTEELVRPLVERQALVDAINDAWLLIGLMTVLAVLLVFLIRRVPAREAENETA</sequence>
<dbReference type="InterPro" id="IPR020846">
    <property type="entry name" value="MFS_dom"/>
</dbReference>
<comment type="similarity">
    <text evidence="2">Belongs to the major facilitator superfamily. EmrB family.</text>
</comment>
<keyword evidence="11" id="KW-1185">Reference proteome</keyword>
<evidence type="ECO:0000256" key="5">
    <source>
        <dbReference type="ARBA" id="ARBA00022692"/>
    </source>
</evidence>
<keyword evidence="5 8" id="KW-0812">Transmembrane</keyword>
<dbReference type="SUPFAM" id="SSF103473">
    <property type="entry name" value="MFS general substrate transporter"/>
    <property type="match status" value="1"/>
</dbReference>
<dbReference type="CDD" id="cd17503">
    <property type="entry name" value="MFS_LmrB_MDR_like"/>
    <property type="match status" value="1"/>
</dbReference>
<organism evidence="10 11">
    <name type="scientific">Blastomonas aquatica</name>
    <dbReference type="NCBI Taxonomy" id="1510276"/>
    <lineage>
        <taxon>Bacteria</taxon>
        <taxon>Pseudomonadati</taxon>
        <taxon>Pseudomonadota</taxon>
        <taxon>Alphaproteobacteria</taxon>
        <taxon>Sphingomonadales</taxon>
        <taxon>Sphingomonadaceae</taxon>
        <taxon>Blastomonas</taxon>
    </lineage>
</organism>
<dbReference type="RefSeq" id="WP_188514349.1">
    <property type="nucleotide sequence ID" value="NZ_BMGD01000003.1"/>
</dbReference>